<proteinExistence type="predicted"/>
<keyword evidence="3" id="KW-1185">Reference proteome</keyword>
<organism evidence="2 3">
    <name type="scientific">Tropicimonas aquimaris</name>
    <dbReference type="NCBI Taxonomy" id="914152"/>
    <lineage>
        <taxon>Bacteria</taxon>
        <taxon>Pseudomonadati</taxon>
        <taxon>Pseudomonadota</taxon>
        <taxon>Alphaproteobacteria</taxon>
        <taxon>Rhodobacterales</taxon>
        <taxon>Roseobacteraceae</taxon>
        <taxon>Tropicimonas</taxon>
    </lineage>
</organism>
<evidence type="ECO:0000256" key="1">
    <source>
        <dbReference type="SAM" id="MobiDB-lite"/>
    </source>
</evidence>
<reference evidence="3" key="1">
    <citation type="journal article" date="2019" name="Int. J. Syst. Evol. Microbiol.">
        <title>The Global Catalogue of Microorganisms (GCM) 10K type strain sequencing project: providing services to taxonomists for standard genome sequencing and annotation.</title>
        <authorList>
            <consortium name="The Broad Institute Genomics Platform"/>
            <consortium name="The Broad Institute Genome Sequencing Center for Infectious Disease"/>
            <person name="Wu L."/>
            <person name="Ma J."/>
        </authorList>
    </citation>
    <scope>NUCLEOTIDE SEQUENCE [LARGE SCALE GENOMIC DNA]</scope>
    <source>
        <strain evidence="3">CCUG 60524</strain>
    </source>
</reference>
<sequence>MLGLHGLSQRRPGARPGTADRRHGHGILRVKDDDQTVGVINRPGLIRAIQKNHA</sequence>
<dbReference type="RefSeq" id="WP_386078828.1">
    <property type="nucleotide sequence ID" value="NZ_JBHTJT010000060.1"/>
</dbReference>
<name>A0ABW3IWP9_9RHOB</name>
<gene>
    <name evidence="2" type="ORF">ACFQ2S_23545</name>
</gene>
<evidence type="ECO:0000313" key="3">
    <source>
        <dbReference type="Proteomes" id="UP001597108"/>
    </source>
</evidence>
<dbReference type="Proteomes" id="UP001597108">
    <property type="component" value="Unassembled WGS sequence"/>
</dbReference>
<accession>A0ABW3IWP9</accession>
<evidence type="ECO:0000313" key="2">
    <source>
        <dbReference type="EMBL" id="MFD0982612.1"/>
    </source>
</evidence>
<dbReference type="EMBL" id="JBHTJT010000060">
    <property type="protein sequence ID" value="MFD0982612.1"/>
    <property type="molecule type" value="Genomic_DNA"/>
</dbReference>
<feature type="region of interest" description="Disordered" evidence="1">
    <location>
        <begin position="1"/>
        <end position="26"/>
    </location>
</feature>
<protein>
    <recommendedName>
        <fullName evidence="4">CBS domain-containing protein</fullName>
    </recommendedName>
</protein>
<evidence type="ECO:0008006" key="4">
    <source>
        <dbReference type="Google" id="ProtNLM"/>
    </source>
</evidence>
<comment type="caution">
    <text evidence="2">The sequence shown here is derived from an EMBL/GenBank/DDBJ whole genome shotgun (WGS) entry which is preliminary data.</text>
</comment>